<feature type="region of interest" description="Disordered" evidence="13">
    <location>
        <begin position="1"/>
        <end position="26"/>
    </location>
</feature>
<keyword evidence="9" id="KW-0539">Nucleus</keyword>
<dbReference type="CDD" id="cd17959">
    <property type="entry name" value="DEADc_DDX54"/>
    <property type="match status" value="1"/>
</dbReference>
<evidence type="ECO:0000256" key="3">
    <source>
        <dbReference type="ARBA" id="ARBA00012552"/>
    </source>
</evidence>
<keyword evidence="7 12" id="KW-0067">ATP-binding</keyword>
<evidence type="ECO:0000259" key="14">
    <source>
        <dbReference type="PROSITE" id="PS51192"/>
    </source>
</evidence>
<keyword evidence="18" id="KW-1185">Reference proteome</keyword>
<proteinExistence type="inferred from homology"/>
<evidence type="ECO:0000259" key="16">
    <source>
        <dbReference type="PROSITE" id="PS51195"/>
    </source>
</evidence>
<dbReference type="InterPro" id="IPR011545">
    <property type="entry name" value="DEAD/DEAH_box_helicase_dom"/>
</dbReference>
<evidence type="ECO:0000256" key="6">
    <source>
        <dbReference type="ARBA" id="ARBA00022806"/>
    </source>
</evidence>
<organism evidence="17 18">
    <name type="scientific">Gnathostoma spinigerum</name>
    <dbReference type="NCBI Taxonomy" id="75299"/>
    <lineage>
        <taxon>Eukaryota</taxon>
        <taxon>Metazoa</taxon>
        <taxon>Ecdysozoa</taxon>
        <taxon>Nematoda</taxon>
        <taxon>Chromadorea</taxon>
        <taxon>Rhabditida</taxon>
        <taxon>Spirurina</taxon>
        <taxon>Gnathostomatomorpha</taxon>
        <taxon>Gnathostomatoidea</taxon>
        <taxon>Gnathostomatidae</taxon>
        <taxon>Gnathostoma</taxon>
    </lineage>
</organism>
<dbReference type="GO" id="GO:0005730">
    <property type="term" value="C:nucleolus"/>
    <property type="evidence" value="ECO:0007669"/>
    <property type="project" value="UniProtKB-SubCell"/>
</dbReference>
<dbReference type="PROSITE" id="PS51192">
    <property type="entry name" value="HELICASE_ATP_BIND_1"/>
    <property type="match status" value="1"/>
</dbReference>
<dbReference type="CDD" id="cd18787">
    <property type="entry name" value="SF2_C_DEAD"/>
    <property type="match status" value="1"/>
</dbReference>
<dbReference type="Proteomes" id="UP001608902">
    <property type="component" value="Unassembled WGS sequence"/>
</dbReference>
<dbReference type="SMART" id="SM00490">
    <property type="entry name" value="HELICc"/>
    <property type="match status" value="1"/>
</dbReference>
<feature type="compositionally biased region" description="Acidic residues" evidence="13">
    <location>
        <begin position="1"/>
        <end position="10"/>
    </location>
</feature>
<dbReference type="PROSITE" id="PS00039">
    <property type="entry name" value="DEAD_ATP_HELICASE"/>
    <property type="match status" value="1"/>
</dbReference>
<evidence type="ECO:0000256" key="13">
    <source>
        <dbReference type="SAM" id="MobiDB-lite"/>
    </source>
</evidence>
<feature type="short sequence motif" description="Q motif" evidence="11">
    <location>
        <begin position="25"/>
        <end position="53"/>
    </location>
</feature>
<name>A0ABD6EW78_9BILA</name>
<dbReference type="SUPFAM" id="SSF52540">
    <property type="entry name" value="P-loop containing nucleoside triphosphate hydrolases"/>
    <property type="match status" value="2"/>
</dbReference>
<dbReference type="GO" id="GO:0003724">
    <property type="term" value="F:RNA helicase activity"/>
    <property type="evidence" value="ECO:0007669"/>
    <property type="project" value="UniProtKB-EC"/>
</dbReference>
<dbReference type="GO" id="GO:0005524">
    <property type="term" value="F:ATP binding"/>
    <property type="evidence" value="ECO:0007669"/>
    <property type="project" value="UniProtKB-KW"/>
</dbReference>
<dbReference type="Pfam" id="PF00270">
    <property type="entry name" value="DEAD"/>
    <property type="match status" value="1"/>
</dbReference>
<comment type="similarity">
    <text evidence="2">Belongs to the DEAD box helicase family. DDX54/DBP10 subfamily.</text>
</comment>
<dbReference type="PROSITE" id="PS51194">
    <property type="entry name" value="HELICASE_CTER"/>
    <property type="match status" value="1"/>
</dbReference>
<comment type="catalytic activity">
    <reaction evidence="10">
        <text>ATP + H2O = ADP + phosphate + H(+)</text>
        <dbReference type="Rhea" id="RHEA:13065"/>
        <dbReference type="ChEBI" id="CHEBI:15377"/>
        <dbReference type="ChEBI" id="CHEBI:15378"/>
        <dbReference type="ChEBI" id="CHEBI:30616"/>
        <dbReference type="ChEBI" id="CHEBI:43474"/>
        <dbReference type="ChEBI" id="CHEBI:456216"/>
        <dbReference type="EC" id="3.6.4.13"/>
    </reaction>
</comment>
<dbReference type="PANTHER" id="PTHR47959">
    <property type="entry name" value="ATP-DEPENDENT RNA HELICASE RHLE-RELATED"/>
    <property type="match status" value="1"/>
</dbReference>
<dbReference type="InterPro" id="IPR050079">
    <property type="entry name" value="DEAD_box_RNA_helicase"/>
</dbReference>
<evidence type="ECO:0000259" key="15">
    <source>
        <dbReference type="PROSITE" id="PS51194"/>
    </source>
</evidence>
<comment type="subcellular location">
    <subcellularLocation>
        <location evidence="1">Nucleus</location>
        <location evidence="1">Nucleolus</location>
    </subcellularLocation>
</comment>
<dbReference type="EMBL" id="JBGFUD010005656">
    <property type="protein sequence ID" value="MFH4980505.1"/>
    <property type="molecule type" value="Genomic_DNA"/>
</dbReference>
<dbReference type="GO" id="GO:0003723">
    <property type="term" value="F:RNA binding"/>
    <property type="evidence" value="ECO:0007669"/>
    <property type="project" value="UniProtKB-KW"/>
</dbReference>
<protein>
    <recommendedName>
        <fullName evidence="3">RNA helicase</fullName>
        <ecNumber evidence="3">3.6.4.13</ecNumber>
    </recommendedName>
</protein>
<reference evidence="17 18" key="1">
    <citation type="submission" date="2024-08" db="EMBL/GenBank/DDBJ databases">
        <title>Gnathostoma spinigerum genome.</title>
        <authorList>
            <person name="Gonzalez-Bertolin B."/>
            <person name="Monzon S."/>
            <person name="Zaballos A."/>
            <person name="Jimenez P."/>
            <person name="Dekumyoy P."/>
            <person name="Varona S."/>
            <person name="Cuesta I."/>
            <person name="Sumanam S."/>
            <person name="Adisakwattana P."/>
            <person name="Gasser R.B."/>
            <person name="Hernandez-Gonzalez A."/>
            <person name="Young N.D."/>
            <person name="Perteguer M.J."/>
        </authorList>
    </citation>
    <scope>NUCLEOTIDE SEQUENCE [LARGE SCALE GENOMIC DNA]</scope>
    <source>
        <strain evidence="17">AL3</strain>
        <tissue evidence="17">Liver</tissue>
    </source>
</reference>
<feature type="domain" description="DEAD-box RNA helicase Q" evidence="16">
    <location>
        <begin position="25"/>
        <end position="53"/>
    </location>
</feature>
<dbReference type="InterPro" id="IPR014001">
    <property type="entry name" value="Helicase_ATP-bd"/>
</dbReference>
<dbReference type="Gene3D" id="3.40.50.300">
    <property type="entry name" value="P-loop containing nucleotide triphosphate hydrolases"/>
    <property type="match status" value="2"/>
</dbReference>
<dbReference type="PANTHER" id="PTHR47959:SF8">
    <property type="entry name" value="RNA HELICASE"/>
    <property type="match status" value="1"/>
</dbReference>
<evidence type="ECO:0000256" key="11">
    <source>
        <dbReference type="PROSITE-ProRule" id="PRU00552"/>
    </source>
</evidence>
<comment type="caution">
    <text evidence="17">The sequence shown here is derived from an EMBL/GenBank/DDBJ whole genome shotgun (WGS) entry which is preliminary data.</text>
</comment>
<evidence type="ECO:0000256" key="2">
    <source>
        <dbReference type="ARBA" id="ARBA00010379"/>
    </source>
</evidence>
<keyword evidence="6 12" id="KW-0347">Helicase</keyword>
<dbReference type="SMART" id="SM00487">
    <property type="entry name" value="DEXDc"/>
    <property type="match status" value="1"/>
</dbReference>
<dbReference type="InterPro" id="IPR033517">
    <property type="entry name" value="DDX54/DBP10_DEAD-box_helicase"/>
</dbReference>
<dbReference type="GO" id="GO:0043186">
    <property type="term" value="C:P granule"/>
    <property type="evidence" value="ECO:0007669"/>
    <property type="project" value="UniProtKB-ARBA"/>
</dbReference>
<evidence type="ECO:0000256" key="8">
    <source>
        <dbReference type="ARBA" id="ARBA00022884"/>
    </source>
</evidence>
<feature type="domain" description="Helicase C-terminal" evidence="15">
    <location>
        <begin position="254"/>
        <end position="401"/>
    </location>
</feature>
<dbReference type="InterPro" id="IPR027417">
    <property type="entry name" value="P-loop_NTPase"/>
</dbReference>
<dbReference type="PROSITE" id="PS51195">
    <property type="entry name" value="Q_MOTIF"/>
    <property type="match status" value="1"/>
</dbReference>
<keyword evidence="4 12" id="KW-0547">Nucleotide-binding</keyword>
<dbReference type="EC" id="3.6.4.13" evidence="3"/>
<evidence type="ECO:0000256" key="12">
    <source>
        <dbReference type="RuleBase" id="RU000492"/>
    </source>
</evidence>
<evidence type="ECO:0000256" key="9">
    <source>
        <dbReference type="ARBA" id="ARBA00023242"/>
    </source>
</evidence>
<evidence type="ECO:0000313" key="18">
    <source>
        <dbReference type="Proteomes" id="UP001608902"/>
    </source>
</evidence>
<dbReference type="InterPro" id="IPR014014">
    <property type="entry name" value="RNA_helicase_DEAD_Q_motif"/>
</dbReference>
<dbReference type="InterPro" id="IPR000629">
    <property type="entry name" value="RNA-helicase_DEAD-box_CS"/>
</dbReference>
<evidence type="ECO:0000256" key="1">
    <source>
        <dbReference type="ARBA" id="ARBA00004604"/>
    </source>
</evidence>
<evidence type="ECO:0000313" key="17">
    <source>
        <dbReference type="EMBL" id="MFH4980505.1"/>
    </source>
</evidence>
<keyword evidence="5 12" id="KW-0378">Hydrolase</keyword>
<keyword evidence="8" id="KW-0694">RNA-binding</keyword>
<dbReference type="InterPro" id="IPR001650">
    <property type="entry name" value="Helicase_C-like"/>
</dbReference>
<evidence type="ECO:0000256" key="7">
    <source>
        <dbReference type="ARBA" id="ARBA00022840"/>
    </source>
</evidence>
<evidence type="ECO:0000256" key="5">
    <source>
        <dbReference type="ARBA" id="ARBA00022801"/>
    </source>
</evidence>
<evidence type="ECO:0000256" key="10">
    <source>
        <dbReference type="ARBA" id="ARBA00047984"/>
    </source>
</evidence>
<dbReference type="GO" id="GO:0016787">
    <property type="term" value="F:hydrolase activity"/>
    <property type="evidence" value="ECO:0007669"/>
    <property type="project" value="UniProtKB-KW"/>
</dbReference>
<dbReference type="Pfam" id="PF00271">
    <property type="entry name" value="Helicase_C"/>
    <property type="match status" value="1"/>
</dbReference>
<sequence length="414" mass="46516">MVESDEEDNYNELRRAKNRKQRRSGPWQSLGLDHVIHKGLERKGYRQPTPIQRKAIPIILDGKDVVAMSRTGSGKTAAFIVPMLQKLKQRETKGIRALLLSPTRELALQTFKFTKELGRFTGLRCAVLVGGDNMDDQFSALHGKPDILLATPGRLLHVLAEMNLRLSSLQYLVFDEADRLFEMGFAEQLNEILTRVPEHRQTLLFSATLPKMLVDFAKAGLTDPTLVRLDVDNKVSDKLSMVFTCCRTEDKAASLLQLVRSIVNAGAQTIVFCATMKHVEHLCAVLNKCGFDCAFLHSQLDSTARKLNIERFRTKMSSVLIVTDVAARGVDIPLLENAINYHFPAKPKLFVHRVGRVARAGHSGTSYSLISPDEYPYVVDLFLFLGRPISFAHPDSEHKSMFISVSYNRYDVST</sequence>
<dbReference type="FunFam" id="3.40.50.300:FF:000865">
    <property type="entry name" value="ATP-dependent RNA helicase DDX54"/>
    <property type="match status" value="1"/>
</dbReference>
<feature type="domain" description="Helicase ATP-binding" evidence="14">
    <location>
        <begin position="56"/>
        <end position="227"/>
    </location>
</feature>
<evidence type="ECO:0000256" key="4">
    <source>
        <dbReference type="ARBA" id="ARBA00022741"/>
    </source>
</evidence>
<accession>A0ABD6EW78</accession>
<dbReference type="AlphaFoldDB" id="A0ABD6EW78"/>
<gene>
    <name evidence="17" type="ORF">AB6A40_007214</name>
</gene>